<evidence type="ECO:0000313" key="2">
    <source>
        <dbReference type="Proteomes" id="UP000037594"/>
    </source>
</evidence>
<sequence>MSLTITTTVTRGDAVLETRTVTYTDVTTPEAAYQRMKEQHDDTRDSYSPGNAWGLHVVSEIIAFDEWPDSVATRRVWDNP</sequence>
<dbReference type="PATRIC" id="fig|451644.5.peg.3047"/>
<evidence type="ECO:0000313" key="1">
    <source>
        <dbReference type="EMBL" id="KMV17551.1"/>
    </source>
</evidence>
<accession>A0A0J8U811</accession>
<name>A0A0J8U811_9MYCO</name>
<organism evidence="1 2">
    <name type="scientific">Mycolicibacterium conceptionense</name>
    <dbReference type="NCBI Taxonomy" id="451644"/>
    <lineage>
        <taxon>Bacteria</taxon>
        <taxon>Bacillati</taxon>
        <taxon>Actinomycetota</taxon>
        <taxon>Actinomycetes</taxon>
        <taxon>Mycobacteriales</taxon>
        <taxon>Mycobacteriaceae</taxon>
        <taxon>Mycolicibacterium</taxon>
    </lineage>
</organism>
<reference evidence="1 2" key="1">
    <citation type="submission" date="2015-06" db="EMBL/GenBank/DDBJ databases">
        <title>Genome sequence of Mycobacterium conceptionense strain MLE.</title>
        <authorList>
            <person name="Greninger A.L."/>
            <person name="Cunningham G."/>
            <person name="Chiu C.Y."/>
            <person name="Miller S."/>
        </authorList>
    </citation>
    <scope>NUCLEOTIDE SEQUENCE [LARGE SCALE GENOMIC DNA]</scope>
    <source>
        <strain evidence="1 2">MLE</strain>
    </source>
</reference>
<comment type="caution">
    <text evidence="1">The sequence shown here is derived from an EMBL/GenBank/DDBJ whole genome shotgun (WGS) entry which is preliminary data.</text>
</comment>
<dbReference type="Proteomes" id="UP000037594">
    <property type="component" value="Unassembled WGS sequence"/>
</dbReference>
<protein>
    <submittedName>
        <fullName evidence="1">Uncharacterized protein</fullName>
    </submittedName>
</protein>
<dbReference type="AlphaFoldDB" id="A0A0J8U811"/>
<dbReference type="RefSeq" id="WP_048895898.1">
    <property type="nucleotide sequence ID" value="NZ_LFOD01000012.1"/>
</dbReference>
<proteinExistence type="predicted"/>
<dbReference type="EMBL" id="LFOD01000012">
    <property type="protein sequence ID" value="KMV17551.1"/>
    <property type="molecule type" value="Genomic_DNA"/>
</dbReference>
<gene>
    <name evidence="1" type="ORF">ACT17_14740</name>
</gene>